<evidence type="ECO:0000313" key="2">
    <source>
        <dbReference type="WBParaSite" id="scf7180000421634.g7433"/>
    </source>
</evidence>
<accession>A0A915P016</accession>
<organism evidence="1 2">
    <name type="scientific">Meloidogyne floridensis</name>
    <dbReference type="NCBI Taxonomy" id="298350"/>
    <lineage>
        <taxon>Eukaryota</taxon>
        <taxon>Metazoa</taxon>
        <taxon>Ecdysozoa</taxon>
        <taxon>Nematoda</taxon>
        <taxon>Chromadorea</taxon>
        <taxon>Rhabditida</taxon>
        <taxon>Tylenchina</taxon>
        <taxon>Tylenchomorpha</taxon>
        <taxon>Tylenchoidea</taxon>
        <taxon>Meloidogynidae</taxon>
        <taxon>Meloidogyninae</taxon>
        <taxon>Meloidogyne</taxon>
    </lineage>
</organism>
<dbReference type="Proteomes" id="UP000887560">
    <property type="component" value="Unplaced"/>
</dbReference>
<name>A0A915P016_9BILA</name>
<evidence type="ECO:0000313" key="1">
    <source>
        <dbReference type="Proteomes" id="UP000887560"/>
    </source>
</evidence>
<dbReference type="AlphaFoldDB" id="A0A915P016"/>
<sequence>MDILCCFAGLMLVGDKFLLINDKPATDAKQLNGLVTVKFKRDLRYKVIELRREKSEKPDNEIIYLQLNCCTHIGLLN</sequence>
<keyword evidence="1" id="KW-1185">Reference proteome</keyword>
<proteinExistence type="predicted"/>
<protein>
    <submittedName>
        <fullName evidence="2">PDZ domain-containing protein</fullName>
    </submittedName>
</protein>
<dbReference type="WBParaSite" id="scf7180000421634.g7433">
    <property type="protein sequence ID" value="scf7180000421634.g7433"/>
    <property type="gene ID" value="scf7180000421634.g7433"/>
</dbReference>
<reference evidence="2" key="1">
    <citation type="submission" date="2022-11" db="UniProtKB">
        <authorList>
            <consortium name="WormBaseParasite"/>
        </authorList>
    </citation>
    <scope>IDENTIFICATION</scope>
</reference>